<dbReference type="STRING" id="47678.ERS852494_00024"/>
<accession>A0A174FKL7</accession>
<organism evidence="7 14">
    <name type="scientific">Bacteroides caccae</name>
    <dbReference type="NCBI Taxonomy" id="47678"/>
    <lineage>
        <taxon>Bacteria</taxon>
        <taxon>Pseudomonadati</taxon>
        <taxon>Bacteroidota</taxon>
        <taxon>Bacteroidia</taxon>
        <taxon>Bacteroidales</taxon>
        <taxon>Bacteroidaceae</taxon>
        <taxon>Bacteroides</taxon>
    </lineage>
</organism>
<evidence type="ECO:0000313" key="10">
    <source>
        <dbReference type="EMBL" id="KAA5503874.1"/>
    </source>
</evidence>
<dbReference type="EMBL" id="QSJD01000039">
    <property type="protein sequence ID" value="RHD44067.1"/>
    <property type="molecule type" value="Genomic_DNA"/>
</dbReference>
<evidence type="ECO:0000313" key="9">
    <source>
        <dbReference type="EMBL" id="KAA5486706.1"/>
    </source>
</evidence>
<reference evidence="14 15" key="1">
    <citation type="submission" date="2015-09" db="EMBL/GenBank/DDBJ databases">
        <authorList>
            <consortium name="Pathogen Informatics"/>
        </authorList>
    </citation>
    <scope>NUCLEOTIDE SEQUENCE [LARGE SCALE GENOMIC DNA]</scope>
    <source>
        <strain evidence="7 14">2789STDY5834880</strain>
        <strain evidence="8 15">2789STDY5834946</strain>
    </source>
</reference>
<evidence type="ECO:0000313" key="17">
    <source>
        <dbReference type="Proteomes" id="UP000284689"/>
    </source>
</evidence>
<dbReference type="Proteomes" id="UP000095725">
    <property type="component" value="Unassembled WGS sequence"/>
</dbReference>
<evidence type="ECO:0000256" key="1">
    <source>
        <dbReference type="ARBA" id="ARBA00010641"/>
    </source>
</evidence>
<evidence type="ECO:0000313" key="14">
    <source>
        <dbReference type="Proteomes" id="UP000095657"/>
    </source>
</evidence>
<dbReference type="GO" id="GO:0003677">
    <property type="term" value="F:DNA binding"/>
    <property type="evidence" value="ECO:0007669"/>
    <property type="project" value="InterPro"/>
</dbReference>
<dbReference type="InterPro" id="IPR013249">
    <property type="entry name" value="RNA_pol_sigma70_r4_t2"/>
</dbReference>
<dbReference type="NCBIfam" id="TIGR02937">
    <property type="entry name" value="sigma70-ECF"/>
    <property type="match status" value="1"/>
</dbReference>
<dbReference type="Proteomes" id="UP000491168">
    <property type="component" value="Unassembled WGS sequence"/>
</dbReference>
<sequence>MTDIELWTRILKGDKVAFEELYHRYYSPLFGYALRLNFDEETIKDCLQDMFVKIYVSHSSLPTLSYVKSYLYRTLLNALLDSSKAARNRSLPLDEYVDIPIDDTGLMQIFETNDSDLKKVQLLKKGFQQLSSKQRNAIYFRFVQEFSWDELADMFEMSSHSCMNLVGRSVAKLRQIVLAGGQFH</sequence>
<dbReference type="PANTHER" id="PTHR43133">
    <property type="entry name" value="RNA POLYMERASE ECF-TYPE SIGMA FACTO"/>
    <property type="match status" value="1"/>
</dbReference>
<evidence type="ECO:0000259" key="6">
    <source>
        <dbReference type="Pfam" id="PF08281"/>
    </source>
</evidence>
<evidence type="ECO:0000313" key="19">
    <source>
        <dbReference type="Proteomes" id="UP000491168"/>
    </source>
</evidence>
<dbReference type="InterPro" id="IPR036388">
    <property type="entry name" value="WH-like_DNA-bd_sf"/>
</dbReference>
<dbReference type="Gene3D" id="1.10.1740.10">
    <property type="match status" value="1"/>
</dbReference>
<comment type="similarity">
    <text evidence="1">Belongs to the sigma-70 factor family. ECF subfamily.</text>
</comment>
<evidence type="ECO:0000256" key="2">
    <source>
        <dbReference type="ARBA" id="ARBA00023015"/>
    </source>
</evidence>
<keyword evidence="4" id="KW-0804">Transcription</keyword>
<evidence type="ECO:0000313" key="11">
    <source>
        <dbReference type="EMBL" id="RHD44067.1"/>
    </source>
</evidence>
<dbReference type="SUPFAM" id="SSF88946">
    <property type="entry name" value="Sigma2 domain of RNA polymerase sigma factors"/>
    <property type="match status" value="1"/>
</dbReference>
<dbReference type="Proteomes" id="UP000095657">
    <property type="component" value="Unassembled WGS sequence"/>
</dbReference>
<dbReference type="Proteomes" id="UP000283512">
    <property type="component" value="Unassembled WGS sequence"/>
</dbReference>
<dbReference type="GO" id="GO:0006352">
    <property type="term" value="P:DNA-templated transcription initiation"/>
    <property type="evidence" value="ECO:0007669"/>
    <property type="project" value="InterPro"/>
</dbReference>
<dbReference type="InterPro" id="IPR007627">
    <property type="entry name" value="RNA_pol_sigma70_r2"/>
</dbReference>
<proteinExistence type="inferred from homology"/>
<dbReference type="Proteomes" id="UP000368418">
    <property type="component" value="Unassembled WGS sequence"/>
</dbReference>
<evidence type="ECO:0000313" key="15">
    <source>
        <dbReference type="Proteomes" id="UP000095725"/>
    </source>
</evidence>
<dbReference type="RefSeq" id="WP_055169475.1">
    <property type="nucleotide sequence ID" value="NZ_CACRTB010000007.1"/>
</dbReference>
<dbReference type="Gene3D" id="1.10.10.10">
    <property type="entry name" value="Winged helix-like DNA-binding domain superfamily/Winged helix DNA-binding domain"/>
    <property type="match status" value="1"/>
</dbReference>
<dbReference type="InterPro" id="IPR013324">
    <property type="entry name" value="RNA_pol_sigma_r3/r4-like"/>
</dbReference>
<dbReference type="Pfam" id="PF08281">
    <property type="entry name" value="Sigma70_r4_2"/>
    <property type="match status" value="1"/>
</dbReference>
<evidence type="ECO:0000313" key="16">
    <source>
        <dbReference type="Proteomes" id="UP000283512"/>
    </source>
</evidence>
<dbReference type="Proteomes" id="UP000284689">
    <property type="component" value="Unassembled WGS sequence"/>
</dbReference>
<dbReference type="PANTHER" id="PTHR43133:SF46">
    <property type="entry name" value="RNA POLYMERASE SIGMA-70 FACTOR ECF SUBFAMILY"/>
    <property type="match status" value="1"/>
</dbReference>
<dbReference type="SUPFAM" id="SSF88659">
    <property type="entry name" value="Sigma3 and sigma4 domains of RNA polymerase sigma factors"/>
    <property type="match status" value="1"/>
</dbReference>
<dbReference type="InterPro" id="IPR039425">
    <property type="entry name" value="RNA_pol_sigma-70-like"/>
</dbReference>
<keyword evidence="2" id="KW-0805">Transcription regulation</keyword>
<reference evidence="16 17" key="2">
    <citation type="submission" date="2018-08" db="EMBL/GenBank/DDBJ databases">
        <title>A genome reference for cultivated species of the human gut microbiota.</title>
        <authorList>
            <person name="Zou Y."/>
            <person name="Xue W."/>
            <person name="Luo G."/>
        </authorList>
    </citation>
    <scope>NUCLEOTIDE SEQUENCE [LARGE SCALE GENOMIC DNA]</scope>
    <source>
        <strain evidence="12 16">AM16-49B</strain>
        <strain evidence="11 17">AM31-16AC</strain>
    </source>
</reference>
<dbReference type="Pfam" id="PF04542">
    <property type="entry name" value="Sigma70_r2"/>
    <property type="match status" value="1"/>
</dbReference>
<dbReference type="EMBL" id="VVYD01000001">
    <property type="protein sequence ID" value="KAA5503874.1"/>
    <property type="molecule type" value="Genomic_DNA"/>
</dbReference>
<dbReference type="GO" id="GO:0016987">
    <property type="term" value="F:sigma factor activity"/>
    <property type="evidence" value="ECO:0007669"/>
    <property type="project" value="UniProtKB-KW"/>
</dbReference>
<dbReference type="EMBL" id="QRKD01000011">
    <property type="protein sequence ID" value="RHH89140.1"/>
    <property type="molecule type" value="Genomic_DNA"/>
</dbReference>
<dbReference type="AlphaFoldDB" id="A0A174FKL7"/>
<feature type="domain" description="RNA polymerase sigma-70 region 2" evidence="5">
    <location>
        <begin position="21"/>
        <end position="87"/>
    </location>
</feature>
<evidence type="ECO:0000313" key="18">
    <source>
        <dbReference type="Proteomes" id="UP000368418"/>
    </source>
</evidence>
<evidence type="ECO:0000256" key="3">
    <source>
        <dbReference type="ARBA" id="ARBA00023082"/>
    </source>
</evidence>
<protein>
    <submittedName>
        <fullName evidence="7">RNA polymerase ECF-type sigma factor</fullName>
    </submittedName>
    <submittedName>
        <fullName evidence="9">Sigma-70 family RNA polymerase sigma factor</fullName>
    </submittedName>
</protein>
<evidence type="ECO:0000259" key="5">
    <source>
        <dbReference type="Pfam" id="PF04542"/>
    </source>
</evidence>
<evidence type="ECO:0000313" key="13">
    <source>
        <dbReference type="EMBL" id="UVQ97498.1"/>
    </source>
</evidence>
<reference evidence="13" key="4">
    <citation type="submission" date="2022-08" db="EMBL/GenBank/DDBJ databases">
        <title>Genome Sequencing of Bacteroides fragilis Group Isolates with Nanopore Technology.</title>
        <authorList>
            <person name="Tisza M.J."/>
            <person name="Smith D."/>
            <person name="Dekker J.P."/>
        </authorList>
    </citation>
    <scope>NUCLEOTIDE SEQUENCE</scope>
    <source>
        <strain evidence="13">BFG-474</strain>
    </source>
</reference>
<feature type="domain" description="RNA polymerase sigma factor 70 region 4 type 2" evidence="6">
    <location>
        <begin position="128"/>
        <end position="173"/>
    </location>
</feature>
<dbReference type="EMBL" id="CZAI01000001">
    <property type="protein sequence ID" value="CUO49478.1"/>
    <property type="molecule type" value="Genomic_DNA"/>
</dbReference>
<gene>
    <name evidence="7" type="primary">sigE_1</name>
    <name evidence="12" type="ORF">DW190_12285</name>
    <name evidence="11" type="ORF">DW794_18425</name>
    <name evidence="7" type="ORF">ERS852494_00024</name>
    <name evidence="8" type="ORF">ERS852558_00060</name>
    <name evidence="10" type="ORF">F2Y31_01095</name>
    <name evidence="9" type="ORF">F2Y35_20515</name>
    <name evidence="13" type="ORF">NXW23_03760</name>
</gene>
<evidence type="ECO:0000256" key="4">
    <source>
        <dbReference type="ARBA" id="ARBA00023163"/>
    </source>
</evidence>
<dbReference type="EMBL" id="CZBL01000001">
    <property type="protein sequence ID" value="CUP37690.1"/>
    <property type="molecule type" value="Genomic_DNA"/>
</dbReference>
<dbReference type="InterPro" id="IPR014284">
    <property type="entry name" value="RNA_pol_sigma-70_dom"/>
</dbReference>
<keyword evidence="3" id="KW-0731">Sigma factor</keyword>
<evidence type="ECO:0000313" key="8">
    <source>
        <dbReference type="EMBL" id="CUP37690.1"/>
    </source>
</evidence>
<dbReference type="InterPro" id="IPR013325">
    <property type="entry name" value="RNA_pol_sigma_r2"/>
</dbReference>
<dbReference type="EMBL" id="CP103166">
    <property type="protein sequence ID" value="UVQ97498.1"/>
    <property type="molecule type" value="Genomic_DNA"/>
</dbReference>
<evidence type="ECO:0000313" key="12">
    <source>
        <dbReference type="EMBL" id="RHH89140.1"/>
    </source>
</evidence>
<dbReference type="EMBL" id="VVYF01000026">
    <property type="protein sequence ID" value="KAA5486706.1"/>
    <property type="molecule type" value="Genomic_DNA"/>
</dbReference>
<dbReference type="Proteomes" id="UP001060260">
    <property type="component" value="Chromosome"/>
</dbReference>
<name>A0A174FKL7_9BACE</name>
<evidence type="ECO:0000313" key="7">
    <source>
        <dbReference type="EMBL" id="CUO49478.1"/>
    </source>
</evidence>
<reference evidence="18 19" key="3">
    <citation type="journal article" date="2019" name="Nat. Med.">
        <title>A library of human gut bacterial isolates paired with longitudinal multiomics data enables mechanistic microbiome research.</title>
        <authorList>
            <person name="Poyet M."/>
            <person name="Groussin M."/>
            <person name="Gibbons S.M."/>
            <person name="Avila-Pacheco J."/>
            <person name="Jiang X."/>
            <person name="Kearney S.M."/>
            <person name="Perrotta A.R."/>
            <person name="Berdy B."/>
            <person name="Zhao S."/>
            <person name="Lieberman T.D."/>
            <person name="Swanson P.K."/>
            <person name="Smith M."/>
            <person name="Roesemann S."/>
            <person name="Alexander J.E."/>
            <person name="Rich S.A."/>
            <person name="Livny J."/>
            <person name="Vlamakis H."/>
            <person name="Clish C."/>
            <person name="Bullock K."/>
            <person name="Deik A."/>
            <person name="Scott J."/>
            <person name="Pierce K.A."/>
            <person name="Xavier R.J."/>
            <person name="Alm E.J."/>
        </authorList>
    </citation>
    <scope>NUCLEOTIDE SEQUENCE [LARGE SCALE GENOMIC DNA]</scope>
    <source>
        <strain evidence="10 18">BIOML-A19</strain>
        <strain evidence="9 19">BIOML-A21</strain>
    </source>
</reference>